<gene>
    <name evidence="7" type="ORF">D9758_004664</name>
</gene>
<dbReference type="AlphaFoldDB" id="A0A8H5H082"/>
<dbReference type="PANTHER" id="PTHR35201">
    <property type="entry name" value="TERPENE SYNTHASE"/>
    <property type="match status" value="1"/>
</dbReference>
<evidence type="ECO:0000256" key="4">
    <source>
        <dbReference type="ARBA" id="ARBA00022842"/>
    </source>
</evidence>
<keyword evidence="3 6" id="KW-0479">Metal-binding</keyword>
<dbReference type="SFLD" id="SFLDS00005">
    <property type="entry name" value="Isoprenoid_Synthase_Type_I"/>
    <property type="match status" value="1"/>
</dbReference>
<dbReference type="SUPFAM" id="SSF48576">
    <property type="entry name" value="Terpenoid synthases"/>
    <property type="match status" value="1"/>
</dbReference>
<dbReference type="InterPro" id="IPR008949">
    <property type="entry name" value="Isoprenoid_synthase_dom_sf"/>
</dbReference>
<sequence length="338" mass="39397">MRPFPSQFHLSDLTAITGSVCELKRNPHIRGANRASEAKFKRIGAYEGRKLQRFLSHRFDLFAELSFPDADQEHLETCIDFFFWAFSFDDLSDEGELQSKPEEHEVGVKLCMSILYDRVPKKTEFPYARMLEDLWRRLHKTATRGTCDRFAKTAVEWFEGQLQQGLNRKLGRMPTIEEFIPMRRATIGCGMVEAMIEYSLDIDLPDYIFEHPIIRAMSDATNDLMTWPNDICSFNKEQADGDYQNLVFVVMEEKDLDLQDAIDYVIQMLNDRVDDYRALKKSLPSFGPCVDAELARYLRALEHFVQGTVVWYYSPRYFRSIDITDKRDLLIPVFTNSA</sequence>
<evidence type="ECO:0000256" key="6">
    <source>
        <dbReference type="RuleBase" id="RU366034"/>
    </source>
</evidence>
<dbReference type="PANTHER" id="PTHR35201:SF4">
    <property type="entry name" value="BETA-PINACENE SYNTHASE-RELATED"/>
    <property type="match status" value="1"/>
</dbReference>
<reference evidence="7 8" key="1">
    <citation type="journal article" date="2020" name="ISME J.">
        <title>Uncovering the hidden diversity of litter-decomposition mechanisms in mushroom-forming fungi.</title>
        <authorList>
            <person name="Floudas D."/>
            <person name="Bentzer J."/>
            <person name="Ahren D."/>
            <person name="Johansson T."/>
            <person name="Persson P."/>
            <person name="Tunlid A."/>
        </authorList>
    </citation>
    <scope>NUCLEOTIDE SEQUENCE [LARGE SCALE GENOMIC DNA]</scope>
    <source>
        <strain evidence="7 8">CBS 291.85</strain>
    </source>
</reference>
<organism evidence="7 8">
    <name type="scientific">Tetrapyrgos nigripes</name>
    <dbReference type="NCBI Taxonomy" id="182062"/>
    <lineage>
        <taxon>Eukaryota</taxon>
        <taxon>Fungi</taxon>
        <taxon>Dikarya</taxon>
        <taxon>Basidiomycota</taxon>
        <taxon>Agaricomycotina</taxon>
        <taxon>Agaricomycetes</taxon>
        <taxon>Agaricomycetidae</taxon>
        <taxon>Agaricales</taxon>
        <taxon>Marasmiineae</taxon>
        <taxon>Marasmiaceae</taxon>
        <taxon>Tetrapyrgos</taxon>
    </lineage>
</organism>
<comment type="caution">
    <text evidence="7">The sequence shown here is derived from an EMBL/GenBank/DDBJ whole genome shotgun (WGS) entry which is preliminary data.</text>
</comment>
<dbReference type="GO" id="GO:0046872">
    <property type="term" value="F:metal ion binding"/>
    <property type="evidence" value="ECO:0007669"/>
    <property type="project" value="UniProtKB-KW"/>
</dbReference>
<evidence type="ECO:0000256" key="1">
    <source>
        <dbReference type="ARBA" id="ARBA00001946"/>
    </source>
</evidence>
<dbReference type="SFLD" id="SFLDG01020">
    <property type="entry name" value="Terpene_Cyclase_Like_2"/>
    <property type="match status" value="1"/>
</dbReference>
<evidence type="ECO:0000313" key="8">
    <source>
        <dbReference type="Proteomes" id="UP000559256"/>
    </source>
</evidence>
<name>A0A8H5H082_9AGAR</name>
<evidence type="ECO:0000256" key="5">
    <source>
        <dbReference type="ARBA" id="ARBA00023239"/>
    </source>
</evidence>
<dbReference type="GO" id="GO:0010333">
    <property type="term" value="F:terpene synthase activity"/>
    <property type="evidence" value="ECO:0007669"/>
    <property type="project" value="InterPro"/>
</dbReference>
<keyword evidence="5 6" id="KW-0456">Lyase</keyword>
<keyword evidence="4 6" id="KW-0460">Magnesium</keyword>
<protein>
    <recommendedName>
        <fullName evidence="6">Terpene synthase</fullName>
        <ecNumber evidence="6">4.2.3.-</ecNumber>
    </recommendedName>
</protein>
<comment type="similarity">
    <text evidence="2 6">Belongs to the terpene synthase family.</text>
</comment>
<accession>A0A8H5H082</accession>
<dbReference type="EC" id="4.2.3.-" evidence="6"/>
<evidence type="ECO:0000313" key="7">
    <source>
        <dbReference type="EMBL" id="KAF5374219.1"/>
    </source>
</evidence>
<evidence type="ECO:0000256" key="3">
    <source>
        <dbReference type="ARBA" id="ARBA00022723"/>
    </source>
</evidence>
<dbReference type="EMBL" id="JAACJM010000002">
    <property type="protein sequence ID" value="KAF5374219.1"/>
    <property type="molecule type" value="Genomic_DNA"/>
</dbReference>
<dbReference type="InterPro" id="IPR034686">
    <property type="entry name" value="Terpene_cyclase-like_2"/>
</dbReference>
<dbReference type="Pfam" id="PF19086">
    <property type="entry name" value="Terpene_syn_C_2"/>
    <property type="match status" value="1"/>
</dbReference>
<dbReference type="Proteomes" id="UP000559256">
    <property type="component" value="Unassembled WGS sequence"/>
</dbReference>
<keyword evidence="8" id="KW-1185">Reference proteome</keyword>
<dbReference type="OrthoDB" id="6486656at2759"/>
<proteinExistence type="inferred from homology"/>
<dbReference type="Gene3D" id="1.10.600.10">
    <property type="entry name" value="Farnesyl Diphosphate Synthase"/>
    <property type="match status" value="1"/>
</dbReference>
<comment type="cofactor">
    <cofactor evidence="1 6">
        <name>Mg(2+)</name>
        <dbReference type="ChEBI" id="CHEBI:18420"/>
    </cofactor>
</comment>
<dbReference type="GO" id="GO:0008299">
    <property type="term" value="P:isoprenoid biosynthetic process"/>
    <property type="evidence" value="ECO:0007669"/>
    <property type="project" value="UniProtKB-ARBA"/>
</dbReference>
<evidence type="ECO:0000256" key="2">
    <source>
        <dbReference type="ARBA" id="ARBA00006333"/>
    </source>
</evidence>